<dbReference type="AlphaFoldDB" id="A0A8S2A3R9"/>
<protein>
    <submittedName>
        <fullName evidence="4">Uncharacterized protein</fullName>
    </submittedName>
</protein>
<dbReference type="CDD" id="cd03784">
    <property type="entry name" value="GT1_Gtf-like"/>
    <property type="match status" value="2"/>
</dbReference>
<evidence type="ECO:0000256" key="2">
    <source>
        <dbReference type="ARBA" id="ARBA00022676"/>
    </source>
</evidence>
<accession>A0A8S2A3R9</accession>
<dbReference type="PANTHER" id="PTHR11926">
    <property type="entry name" value="GLUCOSYL/GLUCURONOSYL TRANSFERASES"/>
    <property type="match status" value="1"/>
</dbReference>
<dbReference type="Pfam" id="PF00201">
    <property type="entry name" value="UDPGT"/>
    <property type="match status" value="2"/>
</dbReference>
<evidence type="ECO:0000313" key="5">
    <source>
        <dbReference type="Proteomes" id="UP000682877"/>
    </source>
</evidence>
<dbReference type="Proteomes" id="UP000682877">
    <property type="component" value="Chromosome 4"/>
</dbReference>
<evidence type="ECO:0000256" key="3">
    <source>
        <dbReference type="ARBA" id="ARBA00022679"/>
    </source>
</evidence>
<dbReference type="FunFam" id="3.40.50.2000:FF:000152">
    <property type="entry name" value="Glycosyltransferase"/>
    <property type="match status" value="2"/>
</dbReference>
<dbReference type="SUPFAM" id="SSF53756">
    <property type="entry name" value="UDP-Glycosyltransferase/glycogen phosphorylase"/>
    <property type="match status" value="2"/>
</dbReference>
<comment type="similarity">
    <text evidence="1">Belongs to the UDP-glycosyltransferase family.</text>
</comment>
<dbReference type="PANTHER" id="PTHR11926:SF1494">
    <property type="entry name" value="FLAVONOL 3-O-GLUCOSYLTRANSFERASE UGT76E12-RELATED"/>
    <property type="match status" value="1"/>
</dbReference>
<gene>
    <name evidence="4" type="ORF">AARE701A_LOCUS10126</name>
</gene>
<organism evidence="4 5">
    <name type="scientific">Arabidopsis arenosa</name>
    <name type="common">Sand rock-cress</name>
    <name type="synonym">Cardaminopsis arenosa</name>
    <dbReference type="NCBI Taxonomy" id="38785"/>
    <lineage>
        <taxon>Eukaryota</taxon>
        <taxon>Viridiplantae</taxon>
        <taxon>Streptophyta</taxon>
        <taxon>Embryophyta</taxon>
        <taxon>Tracheophyta</taxon>
        <taxon>Spermatophyta</taxon>
        <taxon>Magnoliopsida</taxon>
        <taxon>eudicotyledons</taxon>
        <taxon>Gunneridae</taxon>
        <taxon>Pentapetalae</taxon>
        <taxon>rosids</taxon>
        <taxon>malvids</taxon>
        <taxon>Brassicales</taxon>
        <taxon>Brassicaceae</taxon>
        <taxon>Camelineae</taxon>
        <taxon>Arabidopsis</taxon>
    </lineage>
</organism>
<dbReference type="EMBL" id="LR999454">
    <property type="protein sequence ID" value="CAE6021044.1"/>
    <property type="molecule type" value="Genomic_DNA"/>
</dbReference>
<sequence length="891" mass="100707">MVAMPYPGRGHINPMMNLCKRLVHRYPNLHVTFVVTEEWLGFIGSDPKPDRIHFATLPNLIPSELVRAKDFIGFIDAVYTRLEEPFEKLLDGLTSPPPSAIIADTYVIWAVRVGRRRNIPVVSLWTMSATILSFFLHADLLISHGHALFEQSESKEEEVVDYVPGLPPTKLRDLPPIFDGYSHRLFKKAKLCFDELLGAKCLVFTTAYELEHKAIDAFTSKLDIPVYATGPLIPFEELSVRNDNKEPDYIRWLDEQPESSVLYISQGSFLSVSEVQMEEIIVGVRESGVRFLWVARGGELKLKEALEGSSGVVVSWCDQLRVLCHAAVGGFWTHCGFNSTLEGIYSGVPMLAFPLFWDQILNAKMIVEDWRVGMRIERTKNTELLIGREEIKEVVKRFMDRESEEGKEMRRRACDLSEISRGAVAKSEAPVAHLMNPIKPEPLGVRHVVAMPWPGRGHINPMLNLCKRLVRRDPNLIVTFVVTEEWLGFIGSDPKPNRIHFATLPNLIPSELVRANDFIGFVDAVLTRLEQPFEQLLDRLNSPLPTVIIADTYIIWAVRVGTKRNIPVASFWTTSATILSLFIHTDLLASHGHFPIEPSESKLDEIVDYIPGLSPTRLRDLQIFHGYSLQVFNIFKTSFGELSKAKYLLFSSAYEIEPKAIDFFTSKFDFPVYSTGPLIPFEELSVGNENRELDYIRWLDEQPESSVLYISQGSFLSVSDAQMEEIVVGVRESGVRFLWVARGGELKLKEALEGSLGVVVSWCDQLRVLCHAAVGGFWTHCGFNSTLEGIYSGVPMLTFPLFRDQFLNAKMIVEEWRVGMRIESKKQTELLIVSNEIKGLVKKFMDGESEEGKEMRRRTCDLSEICRGAVAETGSSDANIDAFLKDITKIV</sequence>
<dbReference type="FunFam" id="3.40.50.2000:FF:000060">
    <property type="entry name" value="Glycosyltransferase"/>
    <property type="match status" value="1"/>
</dbReference>
<proteinExistence type="inferred from homology"/>
<dbReference type="FunFam" id="3.40.50.2000:FF:000138">
    <property type="entry name" value="Glycosyltransferase"/>
    <property type="match status" value="1"/>
</dbReference>
<name>A0A8S2A3R9_ARAAE</name>
<keyword evidence="2" id="KW-0328">Glycosyltransferase</keyword>
<dbReference type="GO" id="GO:0080044">
    <property type="term" value="F:quercetin 7-O-glucosyltransferase activity"/>
    <property type="evidence" value="ECO:0007669"/>
    <property type="project" value="TreeGrafter"/>
</dbReference>
<evidence type="ECO:0000313" key="4">
    <source>
        <dbReference type="EMBL" id="CAE6021044.1"/>
    </source>
</evidence>
<evidence type="ECO:0000256" key="1">
    <source>
        <dbReference type="ARBA" id="ARBA00009995"/>
    </source>
</evidence>
<dbReference type="InterPro" id="IPR002213">
    <property type="entry name" value="UDP_glucos_trans"/>
</dbReference>
<keyword evidence="5" id="KW-1185">Reference proteome</keyword>
<keyword evidence="3" id="KW-0808">Transferase</keyword>
<dbReference type="GO" id="GO:0080043">
    <property type="term" value="F:quercetin 3-O-glucosyltransferase activity"/>
    <property type="evidence" value="ECO:0007669"/>
    <property type="project" value="TreeGrafter"/>
</dbReference>
<reference evidence="4" key="1">
    <citation type="submission" date="2021-01" db="EMBL/GenBank/DDBJ databases">
        <authorList>
            <person name="Bezrukov I."/>
        </authorList>
    </citation>
    <scope>NUCLEOTIDE SEQUENCE</scope>
</reference>
<dbReference type="Gene3D" id="3.40.50.2000">
    <property type="entry name" value="Glycogen Phosphorylase B"/>
    <property type="match status" value="4"/>
</dbReference>